<gene>
    <name evidence="2" type="ORF">R4146_02550</name>
</gene>
<dbReference type="Proteomes" id="UP001370590">
    <property type="component" value="Unassembled WGS sequence"/>
</dbReference>
<feature type="transmembrane region" description="Helical" evidence="1">
    <location>
        <begin position="91"/>
        <end position="112"/>
    </location>
</feature>
<sequence>MAEPTTIQCPRCHHDNDATNEFCDYCGLDLAKYFDDGEEVQPTLTVADSYTIPNYQSRLKKYSKKDSIDRSKLDLRKFKLTFHSFKHRKRWAFSAAALIFVVGGYTYGQFYYSKSITLNRVDSSVAKDQLDDYFVTKHNEPQATKVIAEYFKANPAAADRLKRELKSNGHTSDGFFTYQKTGTHFGIFPKYQVVLNNQELEQQTYSIKIKTKPYALILLNGKLMSYADENGNYELTHLTTDHFELNAKYHVDDHGVTTEPIKVNKNDNGRTITLIRNESGFDQNQAQATLNQVYTGIQSLTNQRKTDMDLGNYFLYGNNNHYYQSMKKLALIFNQYQFKAKYTPQITTFKRDGQHRYHIVYNLKYEFDSGDQVHVQIFRTIAEVQQDHEHHYKVASVISDATPIKDKYYHK</sequence>
<evidence type="ECO:0000256" key="1">
    <source>
        <dbReference type="SAM" id="Phobius"/>
    </source>
</evidence>
<evidence type="ECO:0000313" key="3">
    <source>
        <dbReference type="Proteomes" id="UP001370590"/>
    </source>
</evidence>
<organism evidence="2 3">
    <name type="scientific">Nicoliella lavandulae</name>
    <dbReference type="NCBI Taxonomy" id="3082954"/>
    <lineage>
        <taxon>Bacteria</taxon>
        <taxon>Bacillati</taxon>
        <taxon>Bacillota</taxon>
        <taxon>Bacilli</taxon>
        <taxon>Lactobacillales</taxon>
        <taxon>Lactobacillaceae</taxon>
        <taxon>Nicoliella</taxon>
    </lineage>
</organism>
<name>A0ABU8SJW0_9LACO</name>
<keyword evidence="1" id="KW-1133">Transmembrane helix</keyword>
<dbReference type="EMBL" id="JAWMWH010000001">
    <property type="protein sequence ID" value="MEJ6400059.1"/>
    <property type="molecule type" value="Genomic_DNA"/>
</dbReference>
<comment type="caution">
    <text evidence="2">The sequence shown here is derived from an EMBL/GenBank/DDBJ whole genome shotgun (WGS) entry which is preliminary data.</text>
</comment>
<keyword evidence="3" id="KW-1185">Reference proteome</keyword>
<proteinExistence type="predicted"/>
<keyword evidence="1" id="KW-0472">Membrane</keyword>
<reference evidence="2 3" key="1">
    <citation type="submission" date="2023-10" db="EMBL/GenBank/DDBJ databases">
        <title>Nicoliella lavandulae sp. nov. isolated from Lavandula angustifolia flowers.</title>
        <authorList>
            <person name="Alcantara C."/>
            <person name="Zuniga M."/>
            <person name="Landete J.M."/>
            <person name="Monedero V."/>
        </authorList>
    </citation>
    <scope>NUCLEOTIDE SEQUENCE [LARGE SCALE GENOMIC DNA]</scope>
    <source>
        <strain evidence="2 3">Es01</strain>
    </source>
</reference>
<accession>A0ABU8SJW0</accession>
<keyword evidence="1" id="KW-0812">Transmembrane</keyword>
<dbReference type="RefSeq" id="WP_339959881.1">
    <property type="nucleotide sequence ID" value="NZ_JAWMWH010000001.1"/>
</dbReference>
<evidence type="ECO:0000313" key="2">
    <source>
        <dbReference type="EMBL" id="MEJ6400059.1"/>
    </source>
</evidence>
<protein>
    <submittedName>
        <fullName evidence="2">Zinc ribbon domain-containing protein</fullName>
    </submittedName>
</protein>